<dbReference type="AlphaFoldDB" id="A0A3B6BWH8"/>
<keyword evidence="2" id="KW-0732">Signal</keyword>
<keyword evidence="4" id="KW-1185">Reference proteome</keyword>
<dbReference type="STRING" id="4565.A0A3B6BWH8"/>
<evidence type="ECO:0000313" key="4">
    <source>
        <dbReference type="Proteomes" id="UP000019116"/>
    </source>
</evidence>
<accession>A0A3B6BWH8</accession>
<evidence type="ECO:0000313" key="3">
    <source>
        <dbReference type="EnsemblPlants" id="TraesCS2B02G008800.1.cds1"/>
    </source>
</evidence>
<reference evidence="3" key="2">
    <citation type="submission" date="2018-10" db="UniProtKB">
        <authorList>
            <consortium name="EnsemblPlants"/>
        </authorList>
    </citation>
    <scope>IDENTIFICATION</scope>
</reference>
<proteinExistence type="predicted"/>
<evidence type="ECO:0008006" key="5">
    <source>
        <dbReference type="Google" id="ProtNLM"/>
    </source>
</evidence>
<feature type="region of interest" description="Disordered" evidence="1">
    <location>
        <begin position="29"/>
        <end position="82"/>
    </location>
</feature>
<dbReference type="EnsemblPlants" id="TraesCS2B02G008800.1">
    <property type="protein sequence ID" value="TraesCS2B02G008800.1.cds1"/>
    <property type="gene ID" value="TraesCS2B02G008800"/>
</dbReference>
<dbReference type="Proteomes" id="UP000019116">
    <property type="component" value="Chromosome 2B"/>
</dbReference>
<feature type="signal peptide" evidence="2">
    <location>
        <begin position="1"/>
        <end position="32"/>
    </location>
</feature>
<name>A0A3B6BWH8_WHEAT</name>
<sequence length="187" mass="20214">MILDWAQIFAPPPLLLLLVLLSLSPMPPPLQGAGEGGDRGSRAPAPDPSCRGAGLGQDQGPPPARLHSPSQNPPSSPLPATTVNPFLAARDADALTRANTGLAFVPHKFLDALDSVAIDEPAVRLLDRARLESWVRALAQGWGPNRPDRYRRRTKGELIDKIDIDMLADDGAASEEEDEKKERVRRV</sequence>
<feature type="chain" id="PRO_5043171662" description="Lipoxygenase domain-containing protein" evidence="2">
    <location>
        <begin position="33"/>
        <end position="187"/>
    </location>
</feature>
<evidence type="ECO:0000256" key="1">
    <source>
        <dbReference type="SAM" id="MobiDB-lite"/>
    </source>
</evidence>
<evidence type="ECO:0000256" key="2">
    <source>
        <dbReference type="SAM" id="SignalP"/>
    </source>
</evidence>
<dbReference type="Gramene" id="TraesSTA2B03G00823320.1">
    <property type="protein sequence ID" value="TraesSTA2B03G00823320.1.CDS1"/>
    <property type="gene ID" value="TraesSTA2B03G00823320"/>
</dbReference>
<protein>
    <recommendedName>
        <fullName evidence="5">Lipoxygenase domain-containing protein</fullName>
    </recommendedName>
</protein>
<reference evidence="3" key="1">
    <citation type="submission" date="2018-08" db="EMBL/GenBank/DDBJ databases">
        <authorList>
            <person name="Rossello M."/>
        </authorList>
    </citation>
    <scope>NUCLEOTIDE SEQUENCE [LARGE SCALE GENOMIC DNA]</scope>
    <source>
        <strain evidence="3">cv. Chinese Spring</strain>
    </source>
</reference>
<organism evidence="3">
    <name type="scientific">Triticum aestivum</name>
    <name type="common">Wheat</name>
    <dbReference type="NCBI Taxonomy" id="4565"/>
    <lineage>
        <taxon>Eukaryota</taxon>
        <taxon>Viridiplantae</taxon>
        <taxon>Streptophyta</taxon>
        <taxon>Embryophyta</taxon>
        <taxon>Tracheophyta</taxon>
        <taxon>Spermatophyta</taxon>
        <taxon>Magnoliopsida</taxon>
        <taxon>Liliopsida</taxon>
        <taxon>Poales</taxon>
        <taxon>Poaceae</taxon>
        <taxon>BOP clade</taxon>
        <taxon>Pooideae</taxon>
        <taxon>Triticodae</taxon>
        <taxon>Triticeae</taxon>
        <taxon>Triticinae</taxon>
        <taxon>Triticum</taxon>
    </lineage>
</organism>
<dbReference type="Gramene" id="TraesCS2B02G008800.1">
    <property type="protein sequence ID" value="TraesCS2B02G008800.1.cds1"/>
    <property type="gene ID" value="TraesCS2B02G008800"/>
</dbReference>